<evidence type="ECO:0000256" key="3">
    <source>
        <dbReference type="SAM" id="MobiDB-lite"/>
    </source>
</evidence>
<proteinExistence type="predicted"/>
<feature type="region of interest" description="Disordered" evidence="3">
    <location>
        <begin position="820"/>
        <end position="855"/>
    </location>
</feature>
<feature type="region of interest" description="Disordered" evidence="3">
    <location>
        <begin position="1"/>
        <end position="61"/>
    </location>
</feature>
<accession>A0ABW1CIQ2</accession>
<dbReference type="NCBIfam" id="TIGR03696">
    <property type="entry name" value="Rhs_assc_core"/>
    <property type="match status" value="1"/>
</dbReference>
<evidence type="ECO:0000256" key="2">
    <source>
        <dbReference type="SAM" id="Coils"/>
    </source>
</evidence>
<dbReference type="RefSeq" id="WP_379514274.1">
    <property type="nucleotide sequence ID" value="NZ_JBHSPA010000016.1"/>
</dbReference>
<keyword evidence="1" id="KW-0677">Repeat</keyword>
<dbReference type="EMBL" id="JBHSPA010000016">
    <property type="protein sequence ID" value="MFC5824753.1"/>
    <property type="molecule type" value="Genomic_DNA"/>
</dbReference>
<reference evidence="6" key="1">
    <citation type="journal article" date="2019" name="Int. J. Syst. Evol. Microbiol.">
        <title>The Global Catalogue of Microorganisms (GCM) 10K type strain sequencing project: providing services to taxonomists for standard genome sequencing and annotation.</title>
        <authorList>
            <consortium name="The Broad Institute Genomics Platform"/>
            <consortium name="The Broad Institute Genome Sequencing Center for Infectious Disease"/>
            <person name="Wu L."/>
            <person name="Ma J."/>
        </authorList>
    </citation>
    <scope>NUCLEOTIDE SEQUENCE [LARGE SCALE GENOMIC DNA]</scope>
    <source>
        <strain evidence="6">CCUG 53903</strain>
    </source>
</reference>
<feature type="compositionally biased region" description="Low complexity" evidence="3">
    <location>
        <begin position="1"/>
        <end position="13"/>
    </location>
</feature>
<dbReference type="InterPro" id="IPR022385">
    <property type="entry name" value="Rhs_assc_core"/>
</dbReference>
<dbReference type="InterPro" id="IPR056823">
    <property type="entry name" value="TEN-like_YD-shell"/>
</dbReference>
<feature type="region of interest" description="Disordered" evidence="3">
    <location>
        <begin position="1759"/>
        <end position="1781"/>
    </location>
</feature>
<keyword evidence="6" id="KW-1185">Reference proteome</keyword>
<dbReference type="Gene3D" id="2.170.16.10">
    <property type="entry name" value="Hedgehog/Intein (Hint) domain"/>
    <property type="match status" value="1"/>
</dbReference>
<dbReference type="InterPro" id="IPR003587">
    <property type="entry name" value="Hint_dom_N"/>
</dbReference>
<gene>
    <name evidence="5" type="ORF">ACFPZ3_12915</name>
</gene>
<organism evidence="5 6">
    <name type="scientific">Nonomuraea insulae</name>
    <dbReference type="NCBI Taxonomy" id="1616787"/>
    <lineage>
        <taxon>Bacteria</taxon>
        <taxon>Bacillati</taxon>
        <taxon>Actinomycetota</taxon>
        <taxon>Actinomycetes</taxon>
        <taxon>Streptosporangiales</taxon>
        <taxon>Streptosporangiaceae</taxon>
        <taxon>Nonomuraea</taxon>
    </lineage>
</organism>
<dbReference type="Pfam" id="PF07591">
    <property type="entry name" value="PT-HINT"/>
    <property type="match status" value="1"/>
</dbReference>
<feature type="coiled-coil region" evidence="2">
    <location>
        <begin position="1708"/>
        <end position="1750"/>
    </location>
</feature>
<evidence type="ECO:0000259" key="4">
    <source>
        <dbReference type="SMART" id="SM00306"/>
    </source>
</evidence>
<feature type="compositionally biased region" description="Basic and acidic residues" evidence="3">
    <location>
        <begin position="826"/>
        <end position="836"/>
    </location>
</feature>
<keyword evidence="2" id="KW-0175">Coiled coil</keyword>
<dbReference type="InterPro" id="IPR031325">
    <property type="entry name" value="RHS_repeat"/>
</dbReference>
<dbReference type="PANTHER" id="PTHR32305:SF15">
    <property type="entry name" value="PROTEIN RHSA-RELATED"/>
    <property type="match status" value="1"/>
</dbReference>
<feature type="region of interest" description="Disordered" evidence="3">
    <location>
        <begin position="1589"/>
        <end position="1618"/>
    </location>
</feature>
<dbReference type="InterPro" id="IPR006530">
    <property type="entry name" value="YD"/>
</dbReference>
<dbReference type="InterPro" id="IPR050708">
    <property type="entry name" value="T6SS_VgrG/RHS"/>
</dbReference>
<dbReference type="Proteomes" id="UP001596058">
    <property type="component" value="Unassembled WGS sequence"/>
</dbReference>
<evidence type="ECO:0000313" key="5">
    <source>
        <dbReference type="EMBL" id="MFC5824753.1"/>
    </source>
</evidence>
<dbReference type="Gene3D" id="2.180.10.10">
    <property type="entry name" value="RHS repeat-associated core"/>
    <property type="match status" value="4"/>
</dbReference>
<dbReference type="SUPFAM" id="SSF51294">
    <property type="entry name" value="Hedgehog/intein (Hint) domain"/>
    <property type="match status" value="1"/>
</dbReference>
<comment type="caution">
    <text evidence="5">The sequence shown here is derived from an EMBL/GenBank/DDBJ whole genome shotgun (WGS) entry which is preliminary data.</text>
</comment>
<protein>
    <submittedName>
        <fullName evidence="5">RHS repeat-associated core domain-containing protein</fullName>
    </submittedName>
</protein>
<dbReference type="SMART" id="SM00306">
    <property type="entry name" value="HintN"/>
    <property type="match status" value="1"/>
</dbReference>
<dbReference type="InterPro" id="IPR036844">
    <property type="entry name" value="Hint_dom_sf"/>
</dbReference>
<feature type="compositionally biased region" description="Low complexity" evidence="3">
    <location>
        <begin position="1504"/>
        <end position="1518"/>
    </location>
</feature>
<dbReference type="InterPro" id="IPR045351">
    <property type="entry name" value="DUF6531"/>
</dbReference>
<dbReference type="Pfam" id="PF25023">
    <property type="entry name" value="TEN_YD-shell"/>
    <property type="match status" value="1"/>
</dbReference>
<dbReference type="PANTHER" id="PTHR32305">
    <property type="match status" value="1"/>
</dbReference>
<feature type="domain" description="Hint" evidence="4">
    <location>
        <begin position="1784"/>
        <end position="1883"/>
    </location>
</feature>
<sequence length="2063" mass="220613">MASFVAPLDVAAAAPPPAVPQVRQEGAPAARPLPSGVRPDTAFAPAKRPPVTPPALKADGKPAELAKGKWTELAGKADAATARASAAAKAQLTGRPVNRTGPTATTTAAAAGFAGLSLRPGFELGDTSLALYFSSGQEDPSWTGARFRLYESGSPTEQASTLVPRAELPPASPTCGVGGEFCRSFGVKDGWVLETGKQYFVTAAAVYDDGQETLSDASNLSAPRQTIDPPPVPNEQAMGCGCGNALALTTAGQAQRALGVNTGTGAYVRTEQDFAMASFGPVFTSTRTYSSMNRGASVLGLGWAWSYDMRVTEQDGVAIVRAEDGAQARYTAQDGGAYKRPPGVRSTLRKSEDGWVLTTPHQLRYLFDAQGRLSAMRNARDVGVTLTYETTGVKITDASGRVVKVRVEGGLIRQISLPDGRNSNYFYTGNLLTKVLDGRGFAWTYTYHANSLLSQVVDPHRVAIVSNVYAADGRVSAQKDGLGKQTTFVWKAAEQEATTTDADGVIVFDGYRGNTLVYSQRGTGDSDNHRYDGNLNRDLVVNGNQHQHEAIFDTNGNRLQADAPKPLNISEKTKYDERNNPTEHTDANGQVWKDTYNEFNELVRSEDPNGATITHEYDTRGLRVSTTDQRGKVTRSEYTSQGLLKAVISPLGRRTEFVYDVTGRKIATVDPRGTVQGGNRAAYTIKYAYDAQDRPTSTQEPGKFGAWRSGYDETGRVVRQQSPTGQSTTYAYYANGLLKTVEDERRTSLYTYTEAGRQATAQALLRTRAPIVTSYAYDAKGLLKTVTSPRGNEAGANKAEFTTTYFYDHDDNLVRIRQPYPGGGFTERDVKTDPLDRTSSTTDELGKQSTFGRDDAGAITSATDTLGRTTSLGYDKAGRQTEITDSGGKSTKTEYDAAGNRIKEVNATGGVTTWSYDDDGFMVTVTEPRGNVGGADPADYTTRFEYDRAGNQVKSFDPLGNAATVAYDASNRATAVTDAKGRTTHQTYREDDLPATTHTPETPYNPLLPQIGSTVYSYTSDGLLEAVRDPIGRSSRMAYDDAGRLVAKSDPLARRMEITYDAENNPLTAITVGALEWLSPEERAKRTVSITYDIRNRRTRTALGSQGPVYTFAYDSKDRTTAYGDPTGLREVGYDDEDQVENITRKTAGLPDELFAYTYDDRGNVATRTYPDGTKISTDYDDDSRLSRQSVSGGVAGGESVWTFGYDAAGNRTSTTLPTGGLTEKRVFDEAGRLTSVNTAEGQGAPVSAFDLTLDEMGNPTKVVTRRGERNESVAYDYDKADRVVSACYSATSCARGSEMTGRIDYSYDLMGNRLSQKRTGTAGNDLTTYAYDPADQLQRETVVKPGSIVSKDYDYDVNGNQTRAGSDKFTYNLDNSLATATVGANSTAFTYDATGLRLSATTTAATTTGAGTVTGGVVTGTRRWAWDTNGNLPQIALDTATDPAGAVVQSRGFAYGPDDEPLALLTGDTTHAYTHDWLGGVANMLSPSGQVEAGYDYDPFGNPRTGTTLTPATAGTREGTSQEAQAPDNPLRFAGAYQDDTTGNGNYYLRERNYNPGTGRFTTTDPMPTGTGSTSAYTYAANNPLVMTDPTGMRPDPGPTTGGETAPAAEVDPGPSPEDVAKAQQLQNKSILDVILEAGGQILMEVLGITDIINCLKGDLGACVSAVVGSLPWGKIFKAPKIIGAIWKAGKAVISFFEELKWAKAILRGAERAAEAAKAAAARAARAAADKAAAAKAAAEAEAKRLAAAARERARALAAKAKAKTKPQSTSAKPRVKPGDTCPNSFVTGTLVLMADGSTKPIEQVGLGDEVVATDPETGETTARPVVRTILGEGDKQLVRITVDGAGAELVATDGHPFWVESLRRWLPAGELRAGMWLRTSAGTFVQVKAVAKNKARERVHNFTIAGLHTYYVLAGTAPVLAHNCPQAEDYVNWVDEGGNLRAGGSPGMRPDAYRYQSGTPGARSNAVSGYGQAPHISFVDDAGETIGAKFDGVQGNELIDRKLNPMFTTKAVDQARRQSAVAQHYGLQAVWELPTTQAVAAANRFMGANGITGILVRHAPW</sequence>
<evidence type="ECO:0000256" key="1">
    <source>
        <dbReference type="ARBA" id="ARBA00022737"/>
    </source>
</evidence>
<dbReference type="Pfam" id="PF05593">
    <property type="entry name" value="RHS_repeat"/>
    <property type="match status" value="4"/>
</dbReference>
<dbReference type="NCBIfam" id="TIGR01643">
    <property type="entry name" value="YD_repeat_2x"/>
    <property type="match status" value="9"/>
</dbReference>
<evidence type="ECO:0000313" key="6">
    <source>
        <dbReference type="Proteomes" id="UP001596058"/>
    </source>
</evidence>
<dbReference type="CDD" id="cd00081">
    <property type="entry name" value="Hint"/>
    <property type="match status" value="1"/>
</dbReference>
<feature type="region of interest" description="Disordered" evidence="3">
    <location>
        <begin position="1504"/>
        <end position="1528"/>
    </location>
</feature>
<name>A0ABW1CIQ2_9ACTN</name>
<dbReference type="Pfam" id="PF20148">
    <property type="entry name" value="DUF6531"/>
    <property type="match status" value="1"/>
</dbReference>
<feature type="compositionally biased region" description="Polar residues" evidence="3">
    <location>
        <begin position="837"/>
        <end position="851"/>
    </location>
</feature>